<organism evidence="2 3">
    <name type="scientific">Mycolicibacterium vaccae ATCC 25954</name>
    <dbReference type="NCBI Taxonomy" id="1194972"/>
    <lineage>
        <taxon>Bacteria</taxon>
        <taxon>Bacillati</taxon>
        <taxon>Actinomycetota</taxon>
        <taxon>Actinomycetes</taxon>
        <taxon>Mycobacteriales</taxon>
        <taxon>Mycobacteriaceae</taxon>
        <taxon>Mycolicibacterium</taxon>
    </lineage>
</organism>
<dbReference type="PATRIC" id="fig|1194972.3.peg.3344"/>
<name>K0UZG5_MYCVA</name>
<keyword evidence="3" id="KW-1185">Reference proteome</keyword>
<evidence type="ECO:0000259" key="1">
    <source>
        <dbReference type="Pfam" id="PF07883"/>
    </source>
</evidence>
<dbReference type="EMBL" id="ALQA01000036">
    <property type="protein sequence ID" value="EJZ07978.1"/>
    <property type="molecule type" value="Genomic_DNA"/>
</dbReference>
<gene>
    <name evidence="2" type="ORF">MVAC_16751</name>
</gene>
<dbReference type="InterPro" id="IPR014710">
    <property type="entry name" value="RmlC-like_jellyroll"/>
</dbReference>
<evidence type="ECO:0000313" key="3">
    <source>
        <dbReference type="Proteomes" id="UP000006072"/>
    </source>
</evidence>
<dbReference type="Proteomes" id="UP000006072">
    <property type="component" value="Unassembled WGS sequence"/>
</dbReference>
<dbReference type="PANTHER" id="PTHR38599:SF1">
    <property type="entry name" value="CUPIN DOMAIN PROTEIN (AFU_ORTHOLOGUE AFUA_3G13620)"/>
    <property type="match status" value="1"/>
</dbReference>
<dbReference type="InterPro" id="IPR011051">
    <property type="entry name" value="RmlC_Cupin_sf"/>
</dbReference>
<dbReference type="RefSeq" id="WP_003931776.1">
    <property type="nucleotide sequence ID" value="NZ_JH814694.1"/>
</dbReference>
<dbReference type="InterPro" id="IPR013096">
    <property type="entry name" value="Cupin_2"/>
</dbReference>
<dbReference type="eggNOG" id="COG1917">
    <property type="taxonomic scope" value="Bacteria"/>
</dbReference>
<feature type="domain" description="Cupin type-2" evidence="1">
    <location>
        <begin position="34"/>
        <end position="104"/>
    </location>
</feature>
<proteinExistence type="predicted"/>
<sequence>MSAEYGQEWKTAVTVVQCVRPPAVPPDVEAMTVVVEYPPGSRGTPPHRHPGGPAFGYMLEGEMLFELEGEPPRVIRAGEAFWEPGGDVIHYSDANNRNDIRSRFLVTMFCVPGQPMLVLVDDDELVARAGLRVPISGGPPAR</sequence>
<comment type="caution">
    <text evidence="2">The sequence shown here is derived from an EMBL/GenBank/DDBJ whole genome shotgun (WGS) entry which is preliminary data.</text>
</comment>
<accession>K0UZG5</accession>
<reference evidence="2 3" key="1">
    <citation type="journal article" date="2012" name="J. Bacteriol.">
        <title>Complete Genome Sequence of Mycobacterium vaccae Type Strain ATCC 25954.</title>
        <authorList>
            <person name="Ho Y.S."/>
            <person name="Adroub S.A."/>
            <person name="Abadi M."/>
            <person name="Al Alwan B."/>
            <person name="Alkhateeb R."/>
            <person name="Gao G."/>
            <person name="Ragab A."/>
            <person name="Ali S."/>
            <person name="van Soolingen D."/>
            <person name="Bitter W."/>
            <person name="Pain A."/>
            <person name="Abdallah A.M."/>
        </authorList>
    </citation>
    <scope>NUCLEOTIDE SEQUENCE [LARGE SCALE GENOMIC DNA]</scope>
    <source>
        <strain evidence="2 3">ATCC 25954</strain>
    </source>
</reference>
<protein>
    <submittedName>
        <fullName evidence="2">Cupin domain-containing protein</fullName>
    </submittedName>
</protein>
<dbReference type="HOGENOM" id="CLU_120069_2_0_11"/>
<dbReference type="AlphaFoldDB" id="K0UZG5"/>
<evidence type="ECO:0000313" key="2">
    <source>
        <dbReference type="EMBL" id="EJZ07978.1"/>
    </source>
</evidence>
<dbReference type="PANTHER" id="PTHR38599">
    <property type="entry name" value="CUPIN DOMAIN PROTEIN (AFU_ORTHOLOGUE AFUA_3G13620)"/>
    <property type="match status" value="1"/>
</dbReference>
<dbReference type="Pfam" id="PF07883">
    <property type="entry name" value="Cupin_2"/>
    <property type="match status" value="1"/>
</dbReference>
<dbReference type="CDD" id="cd02234">
    <property type="entry name" value="cupin_BLR7677-like"/>
    <property type="match status" value="1"/>
</dbReference>
<dbReference type="SUPFAM" id="SSF51182">
    <property type="entry name" value="RmlC-like cupins"/>
    <property type="match status" value="1"/>
</dbReference>
<dbReference type="Gene3D" id="2.60.120.10">
    <property type="entry name" value="Jelly Rolls"/>
    <property type="match status" value="1"/>
</dbReference>